<dbReference type="PANTHER" id="PTHR11783">
    <property type="entry name" value="SULFOTRANSFERASE SULT"/>
    <property type="match status" value="1"/>
</dbReference>
<dbReference type="EnsemblMetazoa" id="XM_038209068.1">
    <property type="protein sequence ID" value="XP_038064996.1"/>
    <property type="gene ID" value="LOC119735370"/>
</dbReference>
<evidence type="ECO:0000256" key="1">
    <source>
        <dbReference type="ARBA" id="ARBA00005771"/>
    </source>
</evidence>
<comment type="similarity">
    <text evidence="1">Belongs to the sulfotransferase 1 family.</text>
</comment>
<dbReference type="Pfam" id="PF00685">
    <property type="entry name" value="Sulfotransfer_1"/>
    <property type="match status" value="1"/>
</dbReference>
<evidence type="ECO:0000256" key="2">
    <source>
        <dbReference type="ARBA" id="ARBA00022679"/>
    </source>
</evidence>
<keyword evidence="2" id="KW-0808">Transferase</keyword>
<organism evidence="4 5">
    <name type="scientific">Patiria miniata</name>
    <name type="common">Bat star</name>
    <name type="synonym">Asterina miniata</name>
    <dbReference type="NCBI Taxonomy" id="46514"/>
    <lineage>
        <taxon>Eukaryota</taxon>
        <taxon>Metazoa</taxon>
        <taxon>Echinodermata</taxon>
        <taxon>Eleutherozoa</taxon>
        <taxon>Asterozoa</taxon>
        <taxon>Asteroidea</taxon>
        <taxon>Valvatacea</taxon>
        <taxon>Valvatida</taxon>
        <taxon>Asterinidae</taxon>
        <taxon>Patiria</taxon>
    </lineage>
</organism>
<evidence type="ECO:0000313" key="4">
    <source>
        <dbReference type="EnsemblMetazoa" id="XP_038064996.1"/>
    </source>
</evidence>
<feature type="domain" description="Sulfotransferase" evidence="3">
    <location>
        <begin position="48"/>
        <end position="304"/>
    </location>
</feature>
<keyword evidence="5" id="KW-1185">Reference proteome</keyword>
<dbReference type="Gene3D" id="3.40.50.300">
    <property type="entry name" value="P-loop containing nucleotide triphosphate hydrolases"/>
    <property type="match status" value="1"/>
</dbReference>
<evidence type="ECO:0000259" key="3">
    <source>
        <dbReference type="Pfam" id="PF00685"/>
    </source>
</evidence>
<dbReference type="AlphaFoldDB" id="A0A914ANC0"/>
<evidence type="ECO:0000313" key="5">
    <source>
        <dbReference type="Proteomes" id="UP000887568"/>
    </source>
</evidence>
<dbReference type="GeneID" id="119735370"/>
<dbReference type="Proteomes" id="UP000887568">
    <property type="component" value="Unplaced"/>
</dbReference>
<accession>A0A914ANC0</accession>
<proteinExistence type="inferred from homology"/>
<dbReference type="OrthoDB" id="205623at2759"/>
<dbReference type="FunFam" id="3.40.50.300:FF:000433">
    <property type="entry name" value="Estrogen sulfotransferase"/>
    <property type="match status" value="1"/>
</dbReference>
<dbReference type="GO" id="GO:0008146">
    <property type="term" value="F:sulfotransferase activity"/>
    <property type="evidence" value="ECO:0007669"/>
    <property type="project" value="InterPro"/>
</dbReference>
<dbReference type="InterPro" id="IPR000863">
    <property type="entry name" value="Sulfotransferase_dom"/>
</dbReference>
<protein>
    <recommendedName>
        <fullName evidence="3">Sulfotransferase domain-containing protein</fullName>
    </recommendedName>
</protein>
<dbReference type="SUPFAM" id="SSF52540">
    <property type="entry name" value="P-loop containing nucleoside triphosphate hydrolases"/>
    <property type="match status" value="1"/>
</dbReference>
<dbReference type="InterPro" id="IPR027417">
    <property type="entry name" value="P-loop_NTPase"/>
</dbReference>
<dbReference type="RefSeq" id="XP_038064996.1">
    <property type="nucleotide sequence ID" value="XM_038209068.1"/>
</dbReference>
<name>A0A914ANC0_PATMI</name>
<reference evidence="4" key="1">
    <citation type="submission" date="2022-11" db="UniProtKB">
        <authorList>
            <consortium name="EnsemblMetazoa"/>
        </authorList>
    </citation>
    <scope>IDENTIFICATION</scope>
</reference>
<sequence length="309" mass="35834">MDKVIPADLYQKLLSQPLHFGYVEHEGIILYEEGDDVVKALKTFEVRDDDSWIVTYPKAGTTWVQEIMSCVMHDGKLEEVNKRHTAFRVPFIEFNLPKTIRQENKLPLTYQAVEQIPSPRVIKSHLPGQLLPPNIWDKSKVVYVIRNPKDVVVSYFYFLKLINPNDRSGQTFSEFFDEMMSGKILYGPWWDHYLSFWKMRHHPNVLLLRFEDLKRDLRGNVEKVSKFLGKDMPAETLDAITDHCTFANMKKNPMANPDSILADTAPREGSFMRKGKVGDWKSHFTVAQNEAMDALIRDKCYGTGLTFDQ</sequence>